<accession>A0A443ZTG4</accession>
<feature type="domain" description="SsuA/THI5-like" evidence="2">
    <location>
        <begin position="64"/>
        <end position="258"/>
    </location>
</feature>
<keyword evidence="1" id="KW-0732">Signal</keyword>
<dbReference type="Proteomes" id="UP000288983">
    <property type="component" value="Unassembled WGS sequence"/>
</dbReference>
<dbReference type="EMBL" id="QJRG01000042">
    <property type="protein sequence ID" value="RWU22935.1"/>
    <property type="molecule type" value="Genomic_DNA"/>
</dbReference>
<sequence>MSRAKSFLPKAALTLAALLVSSLAWADTVKEIRIAVPDISAGPTPSGAGIVDVLRERQDLEKEFAKDGIKIRWDFFKGAGPAINEALANGQEDFAYLGDFPAIIGKASGLDTRLLSAVARDVKLYLAVQPGSGITTFEALKGKRVAIFRGTATQLSFASALAHQGLKESDFKVVNLDYNAANAALAAKQIDATWAGANVIALKARGLAEVPLTTVDLNGAGSMQAVLLGRGAFVDAHPELVARLIKAQQPAIEWLRNDAHKQDYINLVSRLASFPAQLLETDAEDQSLVKIFAPQLDAPFLDNLQHSVNLALEAKLIRKGFEVKPWADPRFLDAALQQPVTATQSPQASR</sequence>
<dbReference type="PANTHER" id="PTHR30024">
    <property type="entry name" value="ALIPHATIC SULFONATES-BINDING PROTEIN-RELATED"/>
    <property type="match status" value="1"/>
</dbReference>
<dbReference type="Pfam" id="PF09084">
    <property type="entry name" value="NMT1"/>
    <property type="match status" value="1"/>
</dbReference>
<evidence type="ECO:0000313" key="3">
    <source>
        <dbReference type="EMBL" id="RWU22935.1"/>
    </source>
</evidence>
<evidence type="ECO:0000259" key="2">
    <source>
        <dbReference type="Pfam" id="PF09084"/>
    </source>
</evidence>
<dbReference type="SUPFAM" id="SSF53850">
    <property type="entry name" value="Periplasmic binding protein-like II"/>
    <property type="match status" value="1"/>
</dbReference>
<evidence type="ECO:0000256" key="1">
    <source>
        <dbReference type="SAM" id="SignalP"/>
    </source>
</evidence>
<organism evidence="3 4">
    <name type="scientific">Pseudomonas alkylphenolica</name>
    <dbReference type="NCBI Taxonomy" id="237609"/>
    <lineage>
        <taxon>Bacteria</taxon>
        <taxon>Pseudomonadati</taxon>
        <taxon>Pseudomonadota</taxon>
        <taxon>Gammaproteobacteria</taxon>
        <taxon>Pseudomonadales</taxon>
        <taxon>Pseudomonadaceae</taxon>
        <taxon>Pseudomonas</taxon>
    </lineage>
</organism>
<proteinExistence type="predicted"/>
<reference evidence="3 4" key="1">
    <citation type="submission" date="2018-06" db="EMBL/GenBank/DDBJ databases">
        <title>Bacteria isolated from soil of Wuhan.</title>
        <authorList>
            <person name="Wei X."/>
            <person name="Chunhua H."/>
        </authorList>
    </citation>
    <scope>NUCLEOTIDE SEQUENCE [LARGE SCALE GENOMIC DNA]</scope>
    <source>
        <strain evidence="4">xwS2</strain>
    </source>
</reference>
<dbReference type="AlphaFoldDB" id="A0A443ZTG4"/>
<dbReference type="InterPro" id="IPR015168">
    <property type="entry name" value="SsuA/THI5"/>
</dbReference>
<dbReference type="Gene3D" id="3.40.190.10">
    <property type="entry name" value="Periplasmic binding protein-like II"/>
    <property type="match status" value="2"/>
</dbReference>
<name>A0A443ZTG4_9PSED</name>
<gene>
    <name evidence="3" type="ORF">DM813_12105</name>
</gene>
<dbReference type="OrthoDB" id="9780180at2"/>
<protein>
    <submittedName>
        <fullName evidence="3">Nitrate ABC transporter substrate-binding protein</fullName>
    </submittedName>
</protein>
<dbReference type="PANTHER" id="PTHR30024:SF21">
    <property type="entry name" value="ABC TRANSPORTER SUBSTRATE-BINDING PROTEIN"/>
    <property type="match status" value="1"/>
</dbReference>
<dbReference type="RefSeq" id="WP_128323602.1">
    <property type="nucleotide sequence ID" value="NZ_QJRG01000042.1"/>
</dbReference>
<comment type="caution">
    <text evidence="3">The sequence shown here is derived from an EMBL/GenBank/DDBJ whole genome shotgun (WGS) entry which is preliminary data.</text>
</comment>
<evidence type="ECO:0000313" key="4">
    <source>
        <dbReference type="Proteomes" id="UP000288983"/>
    </source>
</evidence>
<feature type="signal peptide" evidence="1">
    <location>
        <begin position="1"/>
        <end position="26"/>
    </location>
</feature>
<feature type="chain" id="PRO_5019087361" evidence="1">
    <location>
        <begin position="27"/>
        <end position="350"/>
    </location>
</feature>